<dbReference type="SUPFAM" id="SSF56300">
    <property type="entry name" value="Metallo-dependent phosphatases"/>
    <property type="match status" value="1"/>
</dbReference>
<dbReference type="InterPro" id="IPR038607">
    <property type="entry name" value="PhoD-like_sf"/>
</dbReference>
<dbReference type="AlphaFoldDB" id="A0A2P4X538"/>
<proteinExistence type="predicted"/>
<dbReference type="PANTHER" id="PTHR37031">
    <property type="entry name" value="METALLOPHOSPHATASE BINDING DOMAIN PROTEIN"/>
    <property type="match status" value="1"/>
</dbReference>
<evidence type="ECO:0000256" key="1">
    <source>
        <dbReference type="SAM" id="SignalP"/>
    </source>
</evidence>
<accession>A0A2P4X538</accession>
<comment type="caution">
    <text evidence="3">The sequence shown here is derived from an EMBL/GenBank/DDBJ whole genome shotgun (WGS) entry which is preliminary data.</text>
</comment>
<dbReference type="PANTHER" id="PTHR37031:SF2">
    <property type="entry name" value="PHOD-LIKE PHOSPHATASE METALLOPHOSPHATASE DOMAIN-CONTAINING PROTEIN"/>
    <property type="match status" value="1"/>
</dbReference>
<evidence type="ECO:0000313" key="4">
    <source>
        <dbReference type="Proteomes" id="UP000237271"/>
    </source>
</evidence>
<feature type="domain" description="PhoD-like phosphatase metallophosphatase" evidence="2">
    <location>
        <begin position="144"/>
        <end position="372"/>
    </location>
</feature>
<dbReference type="InterPro" id="IPR029052">
    <property type="entry name" value="Metallo-depent_PP-like"/>
</dbReference>
<dbReference type="Proteomes" id="UP000237271">
    <property type="component" value="Unassembled WGS sequence"/>
</dbReference>
<dbReference type="EMBL" id="NCKW01016841">
    <property type="protein sequence ID" value="POM60659.1"/>
    <property type="molecule type" value="Genomic_DNA"/>
</dbReference>
<keyword evidence="1" id="KW-0732">Signal</keyword>
<dbReference type="Pfam" id="PF09423">
    <property type="entry name" value="PhoD"/>
    <property type="match status" value="1"/>
</dbReference>
<feature type="signal peptide" evidence="1">
    <location>
        <begin position="1"/>
        <end position="19"/>
    </location>
</feature>
<dbReference type="OrthoDB" id="2419400at2759"/>
<organism evidence="3 4">
    <name type="scientific">Phytophthora palmivora</name>
    <dbReference type="NCBI Taxonomy" id="4796"/>
    <lineage>
        <taxon>Eukaryota</taxon>
        <taxon>Sar</taxon>
        <taxon>Stramenopiles</taxon>
        <taxon>Oomycota</taxon>
        <taxon>Peronosporomycetes</taxon>
        <taxon>Peronosporales</taxon>
        <taxon>Peronosporaceae</taxon>
        <taxon>Phytophthora</taxon>
    </lineage>
</organism>
<protein>
    <recommendedName>
        <fullName evidence="2">PhoD-like phosphatase metallophosphatase domain-containing protein</fullName>
    </recommendedName>
</protein>
<dbReference type="InterPro" id="IPR018946">
    <property type="entry name" value="PhoD-like_MPP"/>
</dbReference>
<keyword evidence="4" id="KW-1185">Reference proteome</keyword>
<reference evidence="3 4" key="1">
    <citation type="journal article" date="2017" name="Genome Biol. Evol.">
        <title>Phytophthora megakarya and P. palmivora, closely related causal agents of cacao black pod rot, underwent increases in genome sizes and gene numbers by different mechanisms.</title>
        <authorList>
            <person name="Ali S.S."/>
            <person name="Shao J."/>
            <person name="Lary D.J."/>
            <person name="Kronmiller B."/>
            <person name="Shen D."/>
            <person name="Strem M.D."/>
            <person name="Amoako-Attah I."/>
            <person name="Akrofi A.Y."/>
            <person name="Begoude B.A."/>
            <person name="Ten Hoopen G.M."/>
            <person name="Coulibaly K."/>
            <person name="Kebe B.I."/>
            <person name="Melnick R.L."/>
            <person name="Guiltinan M.J."/>
            <person name="Tyler B.M."/>
            <person name="Meinhardt L.W."/>
            <person name="Bailey B.A."/>
        </authorList>
    </citation>
    <scope>NUCLEOTIDE SEQUENCE [LARGE SCALE GENOMIC DNA]</scope>
    <source>
        <strain evidence="4">sbr112.9</strain>
    </source>
</reference>
<dbReference type="Gene3D" id="3.60.21.70">
    <property type="entry name" value="PhoD-like phosphatase"/>
    <property type="match status" value="1"/>
</dbReference>
<name>A0A2P4X538_9STRA</name>
<feature type="chain" id="PRO_5015169918" description="PhoD-like phosphatase metallophosphatase domain-containing protein" evidence="1">
    <location>
        <begin position="20"/>
        <end position="492"/>
    </location>
</feature>
<sequence length="492" mass="56399">MTSSRWVLTLLCAWLYVAATITSQVVTRDVNDSLLLVVGDVTSSSARILFDQVPSSATIMHVKVYQTMATTQDALADSTANQVLDLPLSNAKDVPQVIMLQHLEPGCRYVVRFEVDELNETAAVMFHTARVDSDGKAWTDRILVVSCDRFVDDHDDVLMERIAGDVEAHDDALGSSSVHFGMAHLGDQIYADAGELSIKVVPFPLKEMKDTKKRRARYDALLDQFRGIYRKTFGRKAAQRVLRVGAHWMLPDDHEIINNFNFELVQKAFHDVQSPLVSDTKRERFVALQLHCRAGLQAYYEFQYQLYHDFPWGSIDFLEDAIGEVVRAYPLYFAVELQHLKLLFLDVRFERSFFHSQENDLSKLVSDEQRQFLDGKLNEWNEEDKSTAIVFSSMPLFFQSALSAAIAHIVEHETYPGMAEQRSGLEDLFRVFQGYNQQKRLQSNDELPPLLTPVFEMVYSWVRYIPLFSSLLPHSSPWNIEYDRVFLGRNYG</sequence>
<gene>
    <name evidence="3" type="ORF">PHPALM_30456</name>
</gene>
<evidence type="ECO:0000259" key="2">
    <source>
        <dbReference type="Pfam" id="PF09423"/>
    </source>
</evidence>
<evidence type="ECO:0000313" key="3">
    <source>
        <dbReference type="EMBL" id="POM60659.1"/>
    </source>
</evidence>